<dbReference type="Gene3D" id="2.160.20.110">
    <property type="match status" value="1"/>
</dbReference>
<dbReference type="AlphaFoldDB" id="A0A9X8Y857"/>
<name>A0A9X8Y857_9FIRM</name>
<keyword evidence="3" id="KW-1185">Reference proteome</keyword>
<accession>A0A9X8Y857</accession>
<dbReference type="EMBL" id="SLUK01000006">
    <property type="protein sequence ID" value="TCL43308.1"/>
    <property type="molecule type" value="Genomic_DNA"/>
</dbReference>
<sequence length="439" mass="47054">MKNVGFCVRLLLLWLALPTAAAGAQAVAYQSVRGIEVEFTPSPRTGRYRFEVYEAGSQEAVCSKSFDSLTGEQKVFLPVECLPEKTYTIKVTALPEPGREGLDVAASKEQAFISQPVCGHTAAEGGFLYGSGTADDPFIVSTPQQFDHVRQHNGGSFLQTRDLDFSSFGIFSPIWPNEDSAGSESHVGGFSGIYDGGGYIIQNIVVGNAEHYWRNGQADGRYGYPASLFVAKDMTLRNLGMDASCKIEGSRAYAASFVCGSRGTASLTIERCYSEADINLPAMTYSFSGGIFAGFGNNMTIRDCYFSGRITGINQTAGISSQTTSGSIACCYNIGSCTNDNVPEADGIQGYTGNVVSSCYSISNWPTRKGSNLGQDEFALQSSFAGWDFDSVWTMGSVTRLDLSGARQTMAAPVLRVFEQRDAAAVRAADYTGQLSLGN</sequence>
<dbReference type="RefSeq" id="WP_132084655.1">
    <property type="nucleotide sequence ID" value="NZ_SLUK01000006.1"/>
</dbReference>
<comment type="caution">
    <text evidence="2">The sequence shown here is derived from an EMBL/GenBank/DDBJ whole genome shotgun (WGS) entry which is preliminary data.</text>
</comment>
<reference evidence="2 3" key="1">
    <citation type="submission" date="2019-03" db="EMBL/GenBank/DDBJ databases">
        <title>Genomic Encyclopedia of Type Strains, Phase IV (KMG-IV): sequencing the most valuable type-strain genomes for metagenomic binning, comparative biology and taxonomic classification.</title>
        <authorList>
            <person name="Goeker M."/>
        </authorList>
    </citation>
    <scope>NUCLEOTIDE SEQUENCE [LARGE SCALE GENOMIC DNA]</scope>
    <source>
        <strain evidence="2 3">DSM 100433</strain>
    </source>
</reference>
<evidence type="ECO:0000256" key="1">
    <source>
        <dbReference type="SAM" id="SignalP"/>
    </source>
</evidence>
<evidence type="ECO:0000313" key="2">
    <source>
        <dbReference type="EMBL" id="TCL43308.1"/>
    </source>
</evidence>
<feature type="chain" id="PRO_5040871656" evidence="1">
    <location>
        <begin position="22"/>
        <end position="439"/>
    </location>
</feature>
<keyword evidence="1" id="KW-0732">Signal</keyword>
<gene>
    <name evidence="2" type="ORF">EDD78_106171</name>
</gene>
<proteinExistence type="predicted"/>
<protein>
    <submittedName>
        <fullName evidence="2">Uncharacterized protein</fullName>
    </submittedName>
</protein>
<organism evidence="2 3">
    <name type="scientific">Harryflintia acetispora</name>
    <dbReference type="NCBI Taxonomy" id="1849041"/>
    <lineage>
        <taxon>Bacteria</taxon>
        <taxon>Bacillati</taxon>
        <taxon>Bacillota</taxon>
        <taxon>Clostridia</taxon>
        <taxon>Eubacteriales</taxon>
        <taxon>Oscillospiraceae</taxon>
        <taxon>Harryflintia</taxon>
    </lineage>
</organism>
<evidence type="ECO:0000313" key="3">
    <source>
        <dbReference type="Proteomes" id="UP000294682"/>
    </source>
</evidence>
<dbReference type="Proteomes" id="UP000294682">
    <property type="component" value="Unassembled WGS sequence"/>
</dbReference>
<feature type="signal peptide" evidence="1">
    <location>
        <begin position="1"/>
        <end position="21"/>
    </location>
</feature>